<dbReference type="EMBL" id="MSCN01000001">
    <property type="protein sequence ID" value="PQJ80124.1"/>
    <property type="molecule type" value="Genomic_DNA"/>
</dbReference>
<evidence type="ECO:0000313" key="3">
    <source>
        <dbReference type="EMBL" id="PQJ80124.1"/>
    </source>
</evidence>
<feature type="transmembrane region" description="Helical" evidence="1">
    <location>
        <begin position="61"/>
        <end position="79"/>
    </location>
</feature>
<dbReference type="SMART" id="SM00850">
    <property type="entry name" value="LytTR"/>
    <property type="match status" value="1"/>
</dbReference>
<evidence type="ECO:0000259" key="2">
    <source>
        <dbReference type="PROSITE" id="PS50930"/>
    </source>
</evidence>
<keyword evidence="1" id="KW-0812">Transmembrane</keyword>
<feature type="transmembrane region" description="Helical" evidence="1">
    <location>
        <begin position="25"/>
        <end position="49"/>
    </location>
</feature>
<dbReference type="PROSITE" id="PS50930">
    <property type="entry name" value="HTH_LYTTR"/>
    <property type="match status" value="1"/>
</dbReference>
<feature type="transmembrane region" description="Helical" evidence="1">
    <location>
        <begin position="99"/>
        <end position="118"/>
    </location>
</feature>
<protein>
    <recommendedName>
        <fullName evidence="2">HTH LytTR-type domain-containing protein</fullName>
    </recommendedName>
</protein>
<comment type="caution">
    <text evidence="3">The sequence shown here is derived from an EMBL/GenBank/DDBJ whole genome shotgun (WGS) entry which is preliminary data.</text>
</comment>
<gene>
    <name evidence="3" type="ORF">BTO18_13480</name>
</gene>
<sequence>MFVLFIIFFLKPFDTGTSTLAFKEFYFLVYGVITFFSYLIFHFVSSFYYSKVKIWRIFEEIILCLLFVIASIIISFYYTEIFINNKPERVTNTNYFFNWFKIVFLGFGFLLFFSAVFLRRAIIRPKVDNNIPKITINDHVKKVRIFGSLKKSSFLIDLSNLAYIKSENNYVTIFYFEEDILKEKLFRCTLTNIKKQLPYFLKVHRSYIINPAFIISLKGNKQNARLYLKNVAFVIPVSAPFFEVVYKKLKI</sequence>
<keyword evidence="1" id="KW-1133">Transmembrane helix</keyword>
<reference evidence="3 4" key="1">
    <citation type="submission" date="2016-12" db="EMBL/GenBank/DDBJ databases">
        <title>Trade-off between light-utilization and light-protection in marine flavobacteria.</title>
        <authorList>
            <person name="Kumagai Y."/>
            <person name="Yoshizawa S."/>
            <person name="Kogure K."/>
            <person name="Iwasaki W."/>
        </authorList>
    </citation>
    <scope>NUCLEOTIDE SEQUENCE [LARGE SCALE GENOMIC DNA]</scope>
    <source>
        <strain evidence="3 4">NBRC 108759</strain>
    </source>
</reference>
<name>A0A2S7WRA9_9FLAO</name>
<dbReference type="InterPro" id="IPR007492">
    <property type="entry name" value="LytTR_DNA-bd_dom"/>
</dbReference>
<dbReference type="Proteomes" id="UP000238882">
    <property type="component" value="Unassembled WGS sequence"/>
</dbReference>
<dbReference type="Gene3D" id="2.40.50.1020">
    <property type="entry name" value="LytTr DNA-binding domain"/>
    <property type="match status" value="1"/>
</dbReference>
<dbReference type="RefSeq" id="WP_170063277.1">
    <property type="nucleotide sequence ID" value="NZ_MSCN01000001.1"/>
</dbReference>
<evidence type="ECO:0000313" key="4">
    <source>
        <dbReference type="Proteomes" id="UP000238882"/>
    </source>
</evidence>
<proteinExistence type="predicted"/>
<dbReference type="InterPro" id="IPR046947">
    <property type="entry name" value="LytR-like"/>
</dbReference>
<dbReference type="Pfam" id="PF04397">
    <property type="entry name" value="LytTR"/>
    <property type="match status" value="1"/>
</dbReference>
<feature type="domain" description="HTH LytTR-type" evidence="2">
    <location>
        <begin position="149"/>
        <end position="251"/>
    </location>
</feature>
<dbReference type="PANTHER" id="PTHR37299">
    <property type="entry name" value="TRANSCRIPTIONAL REGULATOR-RELATED"/>
    <property type="match status" value="1"/>
</dbReference>
<evidence type="ECO:0000256" key="1">
    <source>
        <dbReference type="SAM" id="Phobius"/>
    </source>
</evidence>
<keyword evidence="4" id="KW-1185">Reference proteome</keyword>
<accession>A0A2S7WRA9</accession>
<dbReference type="GO" id="GO:0003677">
    <property type="term" value="F:DNA binding"/>
    <property type="evidence" value="ECO:0007669"/>
    <property type="project" value="InterPro"/>
</dbReference>
<dbReference type="PANTHER" id="PTHR37299:SF1">
    <property type="entry name" value="STAGE 0 SPORULATION PROTEIN A HOMOLOG"/>
    <property type="match status" value="1"/>
</dbReference>
<organism evidence="3 4">
    <name type="scientific">Polaribacter porphyrae</name>
    <dbReference type="NCBI Taxonomy" id="1137780"/>
    <lineage>
        <taxon>Bacteria</taxon>
        <taxon>Pseudomonadati</taxon>
        <taxon>Bacteroidota</taxon>
        <taxon>Flavobacteriia</taxon>
        <taxon>Flavobacteriales</taxon>
        <taxon>Flavobacteriaceae</taxon>
    </lineage>
</organism>
<keyword evidence="1" id="KW-0472">Membrane</keyword>
<dbReference type="GO" id="GO:0000156">
    <property type="term" value="F:phosphorelay response regulator activity"/>
    <property type="evidence" value="ECO:0007669"/>
    <property type="project" value="InterPro"/>
</dbReference>
<dbReference type="AlphaFoldDB" id="A0A2S7WRA9"/>